<proteinExistence type="predicted"/>
<gene>
    <name evidence="1" type="ORF">H312_01490</name>
</gene>
<dbReference type="VEuPathDB" id="MicrosporidiaDB:H312_01490"/>
<dbReference type="AlphaFoldDB" id="A0A059F2A4"/>
<reference evidence="2" key="1">
    <citation type="submission" date="2013-02" db="EMBL/GenBank/DDBJ databases">
        <authorList>
            <consortium name="The Broad Institute Genome Sequencing Platform"/>
            <person name="Cuomo C."/>
            <person name="Becnel J."/>
            <person name="Sanscrainte N."/>
            <person name="Walker B."/>
            <person name="Young S.K."/>
            <person name="Zeng Q."/>
            <person name="Gargeya S."/>
            <person name="Fitzgerald M."/>
            <person name="Haas B."/>
            <person name="Abouelleil A."/>
            <person name="Alvarado L."/>
            <person name="Arachchi H.M."/>
            <person name="Berlin A.M."/>
            <person name="Chapman S.B."/>
            <person name="Dewar J."/>
            <person name="Goldberg J."/>
            <person name="Griggs A."/>
            <person name="Gujja S."/>
            <person name="Hansen M."/>
            <person name="Howarth C."/>
            <person name="Imamovic A."/>
            <person name="Larimer J."/>
            <person name="McCowan C."/>
            <person name="Murphy C."/>
            <person name="Neiman D."/>
            <person name="Pearson M."/>
            <person name="Priest M."/>
            <person name="Roberts A."/>
            <person name="Saif S."/>
            <person name="Shea T."/>
            <person name="Sisk P."/>
            <person name="Sykes S."/>
            <person name="Wortman J."/>
            <person name="Nusbaum C."/>
            <person name="Birren B."/>
        </authorList>
    </citation>
    <scope>NUCLEOTIDE SEQUENCE [LARGE SCALE GENOMIC DNA]</scope>
    <source>
        <strain evidence="2">PRA339</strain>
    </source>
</reference>
<evidence type="ECO:0000313" key="2">
    <source>
        <dbReference type="Proteomes" id="UP000030655"/>
    </source>
</evidence>
<dbReference type="Proteomes" id="UP000030655">
    <property type="component" value="Unassembled WGS sequence"/>
</dbReference>
<accession>A0A059F2A4</accession>
<keyword evidence="2" id="KW-1185">Reference proteome</keyword>
<dbReference type="EMBL" id="KK365151">
    <property type="protein sequence ID" value="KCZ81066.1"/>
    <property type="molecule type" value="Genomic_DNA"/>
</dbReference>
<dbReference type="HOGENOM" id="CLU_2573438_0_0_1"/>
<organism evidence="1 2">
    <name type="scientific">Anncaliia algerae PRA339</name>
    <dbReference type="NCBI Taxonomy" id="1288291"/>
    <lineage>
        <taxon>Eukaryota</taxon>
        <taxon>Fungi</taxon>
        <taxon>Fungi incertae sedis</taxon>
        <taxon>Microsporidia</taxon>
        <taxon>Tubulinosematoidea</taxon>
        <taxon>Tubulinosematidae</taxon>
        <taxon>Anncaliia</taxon>
    </lineage>
</organism>
<reference evidence="1 2" key="2">
    <citation type="submission" date="2014-03" db="EMBL/GenBank/DDBJ databases">
        <title>The Genome Sequence of Anncaliia algerae insect isolate PRA339.</title>
        <authorList>
            <consortium name="The Broad Institute Genome Sequencing Platform"/>
            <consortium name="The Broad Institute Genome Sequencing Center for Infectious Disease"/>
            <person name="Cuomo C."/>
            <person name="Becnel J."/>
            <person name="Sanscrainte N."/>
            <person name="Walker B."/>
            <person name="Young S.K."/>
            <person name="Zeng Q."/>
            <person name="Gargeya S."/>
            <person name="Fitzgerald M."/>
            <person name="Haas B."/>
            <person name="Abouelleil A."/>
            <person name="Alvarado L."/>
            <person name="Arachchi H.M."/>
            <person name="Berlin A.M."/>
            <person name="Chapman S.B."/>
            <person name="Dewar J."/>
            <person name="Goldberg J."/>
            <person name="Griggs A."/>
            <person name="Gujja S."/>
            <person name="Hansen M."/>
            <person name="Howarth C."/>
            <person name="Imamovic A."/>
            <person name="Larimer J."/>
            <person name="McCowan C."/>
            <person name="Murphy C."/>
            <person name="Neiman D."/>
            <person name="Pearson M."/>
            <person name="Priest M."/>
            <person name="Roberts A."/>
            <person name="Saif S."/>
            <person name="Shea T."/>
            <person name="Sisk P."/>
            <person name="Sykes S."/>
            <person name="Wortman J."/>
            <person name="Nusbaum C."/>
            <person name="Birren B."/>
        </authorList>
    </citation>
    <scope>NUCLEOTIDE SEQUENCE [LARGE SCALE GENOMIC DNA]</scope>
    <source>
        <strain evidence="1 2">PRA339</strain>
    </source>
</reference>
<name>A0A059F2A4_9MICR</name>
<sequence length="81" mass="9342">MYSIKHNASDLLRGNLPRCDSVLKFNSVSSIPTKLSNPLNLIGFYKLNFLQFDSCEAFLCLCCVTAFFRFNASHQQFLQWK</sequence>
<evidence type="ECO:0000313" key="1">
    <source>
        <dbReference type="EMBL" id="KCZ81066.1"/>
    </source>
</evidence>
<protein>
    <submittedName>
        <fullName evidence="1">Uncharacterized protein</fullName>
    </submittedName>
</protein>